<dbReference type="OrthoDB" id="5592858at2759"/>
<feature type="region of interest" description="Disordered" evidence="1">
    <location>
        <begin position="282"/>
        <end position="338"/>
    </location>
</feature>
<feature type="compositionally biased region" description="Polar residues" evidence="1">
    <location>
        <begin position="318"/>
        <end position="338"/>
    </location>
</feature>
<name>A0A137P1N6_CONC2</name>
<reference evidence="3 4" key="1">
    <citation type="journal article" date="2015" name="Genome Biol. Evol.">
        <title>Phylogenomic analyses indicate that early fungi evolved digesting cell walls of algal ancestors of land plants.</title>
        <authorList>
            <person name="Chang Y."/>
            <person name="Wang S."/>
            <person name="Sekimoto S."/>
            <person name="Aerts A.L."/>
            <person name="Choi C."/>
            <person name="Clum A."/>
            <person name="LaButti K.M."/>
            <person name="Lindquist E.A."/>
            <person name="Yee Ngan C."/>
            <person name="Ohm R.A."/>
            <person name="Salamov A.A."/>
            <person name="Grigoriev I.V."/>
            <person name="Spatafora J.W."/>
            <person name="Berbee M.L."/>
        </authorList>
    </citation>
    <scope>NUCLEOTIDE SEQUENCE [LARGE SCALE GENOMIC DNA]</scope>
    <source>
        <strain evidence="3 4">NRRL 28638</strain>
    </source>
</reference>
<accession>A0A137P1N6</accession>
<feature type="transmembrane region" description="Helical" evidence="2">
    <location>
        <begin position="240"/>
        <end position="265"/>
    </location>
</feature>
<evidence type="ECO:0000313" key="4">
    <source>
        <dbReference type="Proteomes" id="UP000070444"/>
    </source>
</evidence>
<sequence length="414" mass="45440">METQLISLFLIIELNIISNLMLPLFNLNRRSLQSIYLSICLFASVCLSQNASPQATPPTPTNYTSFNFTQLNTENLRGCGDQLYCSPLAGDVWRLGSKHLIIWYNLFPELVVSDQVDVRVYLSENPRESIIERLNIQNKGGKLSVDIDKNEFYKFDKNAKVDSGYNYILKQAYYVVTPAGSMNQNPRQSPYFSIVDTDPPGLPTPTPTSTPTPTQTPTETATQTPSPSPTPEPNTTSLPAYSIALIVIASLTGLVTVATIIYVLLSKRNEARNDDSGVAGAAVAPTQLEKGDGAGGTVTLDNNPDSSVKPVPAMVMSSRDSAQTQNSTTPLAPNTNLSSTDAQMLSETFRNMMRKPSWTTEQQYPSNLAKQRLEEELEREGVGLQDIQPKKLMIQTEPEESPIQPPAPSRPPNP</sequence>
<organism evidence="3 4">
    <name type="scientific">Conidiobolus coronatus (strain ATCC 28846 / CBS 209.66 / NRRL 28638)</name>
    <name type="common">Delacroixia coronata</name>
    <dbReference type="NCBI Taxonomy" id="796925"/>
    <lineage>
        <taxon>Eukaryota</taxon>
        <taxon>Fungi</taxon>
        <taxon>Fungi incertae sedis</taxon>
        <taxon>Zoopagomycota</taxon>
        <taxon>Entomophthoromycotina</taxon>
        <taxon>Entomophthoromycetes</taxon>
        <taxon>Entomophthorales</taxon>
        <taxon>Ancylistaceae</taxon>
        <taxon>Conidiobolus</taxon>
    </lineage>
</organism>
<dbReference type="Proteomes" id="UP000070444">
    <property type="component" value="Unassembled WGS sequence"/>
</dbReference>
<feature type="region of interest" description="Disordered" evidence="1">
    <location>
        <begin position="187"/>
        <end position="235"/>
    </location>
</feature>
<evidence type="ECO:0000313" key="3">
    <source>
        <dbReference type="EMBL" id="KXN68970.1"/>
    </source>
</evidence>
<feature type="compositionally biased region" description="Low complexity" evidence="1">
    <location>
        <begin position="211"/>
        <end position="225"/>
    </location>
</feature>
<keyword evidence="2" id="KW-1133">Transmembrane helix</keyword>
<keyword evidence="4" id="KW-1185">Reference proteome</keyword>
<feature type="compositionally biased region" description="Pro residues" evidence="1">
    <location>
        <begin position="403"/>
        <end position="414"/>
    </location>
</feature>
<feature type="region of interest" description="Disordered" evidence="1">
    <location>
        <begin position="372"/>
        <end position="414"/>
    </location>
</feature>
<evidence type="ECO:0000256" key="1">
    <source>
        <dbReference type="SAM" id="MobiDB-lite"/>
    </source>
</evidence>
<evidence type="ECO:0000256" key="2">
    <source>
        <dbReference type="SAM" id="Phobius"/>
    </source>
</evidence>
<feature type="transmembrane region" description="Helical" evidence="2">
    <location>
        <begin position="6"/>
        <end position="27"/>
    </location>
</feature>
<keyword evidence="2" id="KW-0812">Transmembrane</keyword>
<proteinExistence type="predicted"/>
<dbReference type="EMBL" id="KQ964553">
    <property type="protein sequence ID" value="KXN68970.1"/>
    <property type="molecule type" value="Genomic_DNA"/>
</dbReference>
<feature type="compositionally biased region" description="Pro residues" evidence="1">
    <location>
        <begin position="200"/>
        <end position="210"/>
    </location>
</feature>
<keyword evidence="2" id="KW-0472">Membrane</keyword>
<dbReference type="STRING" id="796925.A0A137P1N6"/>
<gene>
    <name evidence="3" type="ORF">CONCODRAFT_86198</name>
</gene>
<protein>
    <submittedName>
        <fullName evidence="3">Uncharacterized protein</fullName>
    </submittedName>
</protein>
<dbReference type="AlphaFoldDB" id="A0A137P1N6"/>
<dbReference type="OMA" id="AHTGSER"/>